<dbReference type="EMBL" id="AGYR01000046">
    <property type="protein sequence ID" value="ENZ10506.1"/>
    <property type="molecule type" value="Genomic_DNA"/>
</dbReference>
<gene>
    <name evidence="2" type="ORF">HMPREF1090_04179</name>
</gene>
<dbReference type="NCBIfam" id="NF037995">
    <property type="entry name" value="TRAP_S1"/>
    <property type="match status" value="1"/>
</dbReference>
<dbReference type="PATRIC" id="fig|999408.3.peg.4478"/>
<evidence type="ECO:0000313" key="2">
    <source>
        <dbReference type="EMBL" id="ENZ10506.1"/>
    </source>
</evidence>
<evidence type="ECO:0008006" key="4">
    <source>
        <dbReference type="Google" id="ProtNLM"/>
    </source>
</evidence>
<dbReference type="InterPro" id="IPR038404">
    <property type="entry name" value="TRAP_DctP_sf"/>
</dbReference>
<dbReference type="HOGENOM" id="CLU_036176_4_0_9"/>
<name>A0A0E2H612_9FIRM</name>
<organism evidence="2 3">
    <name type="scientific">[Clostridium] clostridioforme 90A8</name>
    <dbReference type="NCBI Taxonomy" id="999408"/>
    <lineage>
        <taxon>Bacteria</taxon>
        <taxon>Bacillati</taxon>
        <taxon>Bacillota</taxon>
        <taxon>Clostridia</taxon>
        <taxon>Lachnospirales</taxon>
        <taxon>Lachnospiraceae</taxon>
        <taxon>Enterocloster</taxon>
    </lineage>
</organism>
<sequence>MSAKFSFQKGKPHVTLNIHPRIPMQKASALTKALAAVLMAASVLLTGCAPACGPDSPSLPQSQAVILRLAETMPEHHPSARAMAYFAEMVSRETQGRVTVKIYYNGSLGTPTEIIEQVKFGGIAMARVNVLELSEEVESIRKFFVPSNFAGGDAQIEWVRNNEETLRDECQMDRITPLVWYYPDFRCFYGTDCTFLDKKDLEGKKIESSESALMAEIFRDMGIELAGSVNTNTYKSLISGNIDGAESSFSEFICNNYDQYIHFVTKNDAWCLPDVMIINTENLTSLSKEDRETVEKCAQSTYQYQKQSMEQFHKIWVETLTEEPEVRFSEGAFR</sequence>
<dbReference type="PANTHER" id="PTHR33376">
    <property type="match status" value="1"/>
</dbReference>
<dbReference type="PANTHER" id="PTHR33376:SF2">
    <property type="entry name" value="DICARBOXYLATE-BINDING PERIPLASMIC PROTEIN"/>
    <property type="match status" value="1"/>
</dbReference>
<dbReference type="AlphaFoldDB" id="A0A0E2H612"/>
<proteinExistence type="predicted"/>
<dbReference type="Proteomes" id="UP000013085">
    <property type="component" value="Unassembled WGS sequence"/>
</dbReference>
<dbReference type="GO" id="GO:0030246">
    <property type="term" value="F:carbohydrate binding"/>
    <property type="evidence" value="ECO:0007669"/>
    <property type="project" value="TreeGrafter"/>
</dbReference>
<comment type="caution">
    <text evidence="2">The sequence shown here is derived from an EMBL/GenBank/DDBJ whole genome shotgun (WGS) entry which is preliminary data.</text>
</comment>
<keyword evidence="1" id="KW-0732">Signal</keyword>
<accession>A0A0E2H612</accession>
<evidence type="ECO:0000256" key="1">
    <source>
        <dbReference type="ARBA" id="ARBA00022729"/>
    </source>
</evidence>
<dbReference type="InterPro" id="IPR018389">
    <property type="entry name" value="DctP_fam"/>
</dbReference>
<evidence type="ECO:0000313" key="3">
    <source>
        <dbReference type="Proteomes" id="UP000013085"/>
    </source>
</evidence>
<dbReference type="RefSeq" id="WP_002594018.1">
    <property type="nucleotide sequence ID" value="NZ_KB850983.1"/>
</dbReference>
<dbReference type="GO" id="GO:0055085">
    <property type="term" value="P:transmembrane transport"/>
    <property type="evidence" value="ECO:0007669"/>
    <property type="project" value="InterPro"/>
</dbReference>
<dbReference type="Gene3D" id="3.40.190.170">
    <property type="entry name" value="Bacterial extracellular solute-binding protein, family 7"/>
    <property type="match status" value="1"/>
</dbReference>
<reference evidence="2 3" key="1">
    <citation type="submission" date="2013-01" db="EMBL/GenBank/DDBJ databases">
        <title>The Genome Sequence of Clostridium clostridioforme 90A8.</title>
        <authorList>
            <consortium name="The Broad Institute Genome Sequencing Platform"/>
            <person name="Earl A."/>
            <person name="Ward D."/>
            <person name="Feldgarden M."/>
            <person name="Gevers D."/>
            <person name="Courvalin P."/>
            <person name="Lambert T."/>
            <person name="Walker B."/>
            <person name="Young S.K."/>
            <person name="Zeng Q."/>
            <person name="Gargeya S."/>
            <person name="Fitzgerald M."/>
            <person name="Haas B."/>
            <person name="Abouelleil A."/>
            <person name="Alvarado L."/>
            <person name="Arachchi H.M."/>
            <person name="Berlin A.M."/>
            <person name="Chapman S.B."/>
            <person name="Dewar J."/>
            <person name="Goldberg J."/>
            <person name="Griggs A."/>
            <person name="Gujja S."/>
            <person name="Hansen M."/>
            <person name="Howarth C."/>
            <person name="Imamovic A."/>
            <person name="Larimer J."/>
            <person name="McCowan C."/>
            <person name="Murphy C."/>
            <person name="Neiman D."/>
            <person name="Pearson M."/>
            <person name="Priest M."/>
            <person name="Roberts A."/>
            <person name="Saif S."/>
            <person name="Shea T."/>
            <person name="Sisk P."/>
            <person name="Sykes S."/>
            <person name="Wortman J."/>
            <person name="Nusbaum C."/>
            <person name="Birren B."/>
        </authorList>
    </citation>
    <scope>NUCLEOTIDE SEQUENCE [LARGE SCALE GENOMIC DNA]</scope>
    <source>
        <strain evidence="2 3">90A8</strain>
    </source>
</reference>
<protein>
    <recommendedName>
        <fullName evidence="4">DctP family TRAP transporter solute receptor</fullName>
    </recommendedName>
</protein>
<dbReference type="Pfam" id="PF03480">
    <property type="entry name" value="DctP"/>
    <property type="match status" value="1"/>
</dbReference>